<reference evidence="4" key="1">
    <citation type="journal article" date="2012" name="Science">
        <title>The Paleozoic origin of enzymatic lignin decomposition reconstructed from 31 fungal genomes.</title>
        <authorList>
            <person name="Floudas D."/>
            <person name="Binder M."/>
            <person name="Riley R."/>
            <person name="Barry K."/>
            <person name="Blanchette R.A."/>
            <person name="Henrissat B."/>
            <person name="Martinez A.T."/>
            <person name="Otillar R."/>
            <person name="Spatafora J.W."/>
            <person name="Yadav J.S."/>
            <person name="Aerts A."/>
            <person name="Benoit I."/>
            <person name="Boyd A."/>
            <person name="Carlson A."/>
            <person name="Copeland A."/>
            <person name="Coutinho P.M."/>
            <person name="de Vries R.P."/>
            <person name="Ferreira P."/>
            <person name="Findley K."/>
            <person name="Foster B."/>
            <person name="Gaskell J."/>
            <person name="Glotzer D."/>
            <person name="Gorecki P."/>
            <person name="Heitman J."/>
            <person name="Hesse C."/>
            <person name="Hori C."/>
            <person name="Igarashi K."/>
            <person name="Jurgens J.A."/>
            <person name="Kallen N."/>
            <person name="Kersten P."/>
            <person name="Kohler A."/>
            <person name="Kuees U."/>
            <person name="Kumar T.K.A."/>
            <person name="Kuo A."/>
            <person name="LaButti K."/>
            <person name="Larrondo L.F."/>
            <person name="Lindquist E."/>
            <person name="Ling A."/>
            <person name="Lombard V."/>
            <person name="Lucas S."/>
            <person name="Lundell T."/>
            <person name="Martin R."/>
            <person name="McLaughlin D.J."/>
            <person name="Morgenstern I."/>
            <person name="Morin E."/>
            <person name="Murat C."/>
            <person name="Nagy L.G."/>
            <person name="Nolan M."/>
            <person name="Ohm R.A."/>
            <person name="Patyshakuliyeva A."/>
            <person name="Rokas A."/>
            <person name="Ruiz-Duenas F.J."/>
            <person name="Sabat G."/>
            <person name="Salamov A."/>
            <person name="Samejima M."/>
            <person name="Schmutz J."/>
            <person name="Slot J.C."/>
            <person name="St John F."/>
            <person name="Stenlid J."/>
            <person name="Sun H."/>
            <person name="Sun S."/>
            <person name="Syed K."/>
            <person name="Tsang A."/>
            <person name="Wiebenga A."/>
            <person name="Young D."/>
            <person name="Pisabarro A."/>
            <person name="Eastwood D.C."/>
            <person name="Martin F."/>
            <person name="Cullen D."/>
            <person name="Grigoriev I.V."/>
            <person name="Hibbett D.S."/>
        </authorList>
    </citation>
    <scope>NUCLEOTIDE SEQUENCE [LARGE SCALE GENOMIC DNA]</scope>
    <source>
        <strain evidence="4">FP-91666</strain>
    </source>
</reference>
<accession>R7RYI7</accession>
<dbReference type="eggNOG" id="ENOG502SN5M">
    <property type="taxonomic scope" value="Eukaryota"/>
</dbReference>
<dbReference type="KEGG" id="shs:STEHIDRAFT_150638"/>
<dbReference type="OrthoDB" id="2953893at2759"/>
<dbReference type="RefSeq" id="XP_007310589.1">
    <property type="nucleotide sequence ID" value="XM_007310527.1"/>
</dbReference>
<gene>
    <name evidence="3" type="ORF">STEHIDRAFT_150638</name>
</gene>
<evidence type="ECO:0000259" key="2">
    <source>
        <dbReference type="Pfam" id="PF20152"/>
    </source>
</evidence>
<dbReference type="PANTHER" id="PTHR40465">
    <property type="entry name" value="CHROMOSOME 1, WHOLE GENOME SHOTGUN SEQUENCE"/>
    <property type="match status" value="1"/>
</dbReference>
<keyword evidence="4" id="KW-1185">Reference proteome</keyword>
<evidence type="ECO:0000313" key="3">
    <source>
        <dbReference type="EMBL" id="EIM80471.1"/>
    </source>
</evidence>
<proteinExistence type="predicted"/>
<feature type="transmembrane region" description="Helical" evidence="1">
    <location>
        <begin position="166"/>
        <end position="189"/>
    </location>
</feature>
<feature type="domain" description="DUF6534" evidence="2">
    <location>
        <begin position="174"/>
        <end position="259"/>
    </location>
</feature>
<dbReference type="GeneID" id="18800082"/>
<feature type="transmembrane region" description="Helical" evidence="1">
    <location>
        <begin position="210"/>
        <end position="230"/>
    </location>
</feature>
<evidence type="ECO:0000256" key="1">
    <source>
        <dbReference type="SAM" id="Phobius"/>
    </source>
</evidence>
<dbReference type="PANTHER" id="PTHR40465:SF1">
    <property type="entry name" value="DUF6534 DOMAIN-CONTAINING PROTEIN"/>
    <property type="match status" value="1"/>
</dbReference>
<evidence type="ECO:0000313" key="4">
    <source>
        <dbReference type="Proteomes" id="UP000053927"/>
    </source>
</evidence>
<feature type="transmembrane region" description="Helical" evidence="1">
    <location>
        <begin position="56"/>
        <end position="77"/>
    </location>
</feature>
<keyword evidence="1" id="KW-0472">Membrane</keyword>
<dbReference type="Proteomes" id="UP000053927">
    <property type="component" value="Unassembled WGS sequence"/>
</dbReference>
<organism evidence="3 4">
    <name type="scientific">Stereum hirsutum (strain FP-91666)</name>
    <name type="common">White-rot fungus</name>
    <dbReference type="NCBI Taxonomy" id="721885"/>
    <lineage>
        <taxon>Eukaryota</taxon>
        <taxon>Fungi</taxon>
        <taxon>Dikarya</taxon>
        <taxon>Basidiomycota</taxon>
        <taxon>Agaricomycotina</taxon>
        <taxon>Agaricomycetes</taxon>
        <taxon>Russulales</taxon>
        <taxon>Stereaceae</taxon>
        <taxon>Stereum</taxon>
    </lineage>
</organism>
<name>R7RYI7_STEHR</name>
<dbReference type="OMA" id="LDFHVLY"/>
<dbReference type="Pfam" id="PF20152">
    <property type="entry name" value="DUF6534"/>
    <property type="match status" value="1"/>
</dbReference>
<protein>
    <recommendedName>
        <fullName evidence="2">DUF6534 domain-containing protein</fullName>
    </recommendedName>
</protein>
<dbReference type="InterPro" id="IPR045339">
    <property type="entry name" value="DUF6534"/>
</dbReference>
<feature type="transmembrane region" description="Helical" evidence="1">
    <location>
        <begin position="97"/>
        <end position="117"/>
    </location>
</feature>
<dbReference type="EMBL" id="JH687398">
    <property type="protein sequence ID" value="EIM80471.1"/>
    <property type="molecule type" value="Genomic_DNA"/>
</dbReference>
<feature type="transmembrane region" description="Helical" evidence="1">
    <location>
        <begin position="12"/>
        <end position="35"/>
    </location>
</feature>
<sequence>MANVTVELPPMSTVAIGFGPMVTGMMLQQLFLGVLSSQAAQYYSTYYAKDSVFTKTIVGSLVVLNIFLSCLDFHVLYRTAVLLYGQYDFFDLQEWTMWIEPGTTAIIGGVAQVFFLVRCWRFARNWFILIGLTLLCLFACGSGLSVTVAFFRVKRFSNLALIPTQITLWLVSTSVCDIAIAAILIFYFAKSKTPVKKTEAVISRLIRQSMETSFVTAVCATLNFIFYKALPTTAYHLLPQFSMARIYSMTVMYTLLSRHALRDVMSEGNGTFATGFFDNGVFDSSATRFGNSGIRVNVEATTRSDAEASATPPNRQHDIALTRIPSDEWKKARNTDL</sequence>
<feature type="transmembrane region" description="Helical" evidence="1">
    <location>
        <begin position="126"/>
        <end position="151"/>
    </location>
</feature>
<dbReference type="AlphaFoldDB" id="R7RYI7"/>
<keyword evidence="1" id="KW-0812">Transmembrane</keyword>
<keyword evidence="1" id="KW-1133">Transmembrane helix</keyword>